<dbReference type="EnsemblMetazoa" id="Aqu2.1.04842_001">
    <property type="protein sequence ID" value="Aqu2.1.04842_001"/>
    <property type="gene ID" value="Aqu2.1.04842"/>
</dbReference>
<dbReference type="InParanoid" id="A0A1X7SRS9"/>
<organism evidence="1">
    <name type="scientific">Amphimedon queenslandica</name>
    <name type="common">Sponge</name>
    <dbReference type="NCBI Taxonomy" id="400682"/>
    <lineage>
        <taxon>Eukaryota</taxon>
        <taxon>Metazoa</taxon>
        <taxon>Porifera</taxon>
        <taxon>Demospongiae</taxon>
        <taxon>Heteroscleromorpha</taxon>
        <taxon>Haplosclerida</taxon>
        <taxon>Niphatidae</taxon>
        <taxon>Amphimedon</taxon>
    </lineage>
</organism>
<evidence type="ECO:0000313" key="1">
    <source>
        <dbReference type="EnsemblMetazoa" id="Aqu2.1.04842_001"/>
    </source>
</evidence>
<accession>A0A1X7SRS9</accession>
<dbReference type="AlphaFoldDB" id="A0A1X7SRS9"/>
<proteinExistence type="predicted"/>
<reference evidence="1" key="1">
    <citation type="submission" date="2017-05" db="UniProtKB">
        <authorList>
            <consortium name="EnsemblMetazoa"/>
        </authorList>
    </citation>
    <scope>IDENTIFICATION</scope>
</reference>
<protein>
    <submittedName>
        <fullName evidence="1">Uncharacterized protein</fullName>
    </submittedName>
</protein>
<name>A0A1X7SRS9_AMPQE</name>
<sequence length="21" mass="2382">MGCIVTVLLQNFINSKKCKKN</sequence>